<accession>A0A5J5CTF2</accession>
<gene>
    <name evidence="6" type="ORF">FQN60_004376</name>
</gene>
<dbReference type="Proteomes" id="UP000327493">
    <property type="component" value="Chromosome 15"/>
</dbReference>
<evidence type="ECO:0000313" key="7">
    <source>
        <dbReference type="Proteomes" id="UP000327493"/>
    </source>
</evidence>
<dbReference type="PROSITE" id="PS50002">
    <property type="entry name" value="SH3"/>
    <property type="match status" value="1"/>
</dbReference>
<feature type="non-terminal residue" evidence="6">
    <location>
        <position position="145"/>
    </location>
</feature>
<dbReference type="PANTHER" id="PTHR14167">
    <property type="entry name" value="SH3 DOMAIN-CONTAINING"/>
    <property type="match status" value="1"/>
</dbReference>
<evidence type="ECO:0000256" key="3">
    <source>
        <dbReference type="PROSITE-ProRule" id="PRU00192"/>
    </source>
</evidence>
<dbReference type="AlphaFoldDB" id="A0A5J5CTF2"/>
<dbReference type="CDD" id="cd11803">
    <property type="entry name" value="SH3_Endophilin_A"/>
    <property type="match status" value="1"/>
</dbReference>
<dbReference type="InterPro" id="IPR050384">
    <property type="entry name" value="Endophilin_SH3RF"/>
</dbReference>
<proteinExistence type="predicted"/>
<dbReference type="Pfam" id="PF00018">
    <property type="entry name" value="SH3_1"/>
    <property type="match status" value="1"/>
</dbReference>
<evidence type="ECO:0000256" key="2">
    <source>
        <dbReference type="ARBA" id="ARBA00022443"/>
    </source>
</evidence>
<comment type="caution">
    <text evidence="6">The sequence shown here is derived from an EMBL/GenBank/DDBJ whole genome shotgun (WGS) entry which is preliminary data.</text>
</comment>
<dbReference type="PANTHER" id="PTHR14167:SF116">
    <property type="entry name" value="CAP, ISOFORM AC"/>
    <property type="match status" value="1"/>
</dbReference>
<dbReference type="SUPFAM" id="SSF50044">
    <property type="entry name" value="SH3-domain"/>
    <property type="match status" value="1"/>
</dbReference>
<dbReference type="InterPro" id="IPR036028">
    <property type="entry name" value="SH3-like_dom_sf"/>
</dbReference>
<keyword evidence="7" id="KW-1185">Reference proteome</keyword>
<dbReference type="GO" id="GO:0005769">
    <property type="term" value="C:early endosome"/>
    <property type="evidence" value="ECO:0007669"/>
    <property type="project" value="UniProtKB-SubCell"/>
</dbReference>
<keyword evidence="2 3" id="KW-0728">SH3 domain</keyword>
<evidence type="ECO:0000256" key="4">
    <source>
        <dbReference type="SAM" id="MobiDB-lite"/>
    </source>
</evidence>
<evidence type="ECO:0000256" key="1">
    <source>
        <dbReference type="ARBA" id="ARBA00004412"/>
    </source>
</evidence>
<dbReference type="EMBL" id="VOFY01000015">
    <property type="protein sequence ID" value="KAA8585682.1"/>
    <property type="molecule type" value="Genomic_DNA"/>
</dbReference>
<name>A0A5J5CTF2_9PERO</name>
<sequence>MDNSQHNGLSYRSSLRSTADHITSFPLTWPESPAINGNAHQSEALDQPCCRSLYDFEPENEGELGFKEGDIIILTNQIDENWYEGMIHGDERRHLESCTDSKRLPRPTQPLASGLRPIRDATWTGASSAPSWENKSSLLIFKPRQ</sequence>
<feature type="domain" description="SH3" evidence="5">
    <location>
        <begin position="45"/>
        <end position="106"/>
    </location>
</feature>
<evidence type="ECO:0000313" key="6">
    <source>
        <dbReference type="EMBL" id="KAA8585682.1"/>
    </source>
</evidence>
<reference evidence="6 7" key="1">
    <citation type="submission" date="2019-08" db="EMBL/GenBank/DDBJ databases">
        <title>A chromosome-level genome assembly, high-density linkage maps, and genome scans reveal the genomic architecture of hybrid incompatibilities underlying speciation via character displacement in darters (Percidae: Etheostominae).</title>
        <authorList>
            <person name="Moran R.L."/>
            <person name="Catchen J.M."/>
            <person name="Fuller R.C."/>
        </authorList>
    </citation>
    <scope>NUCLEOTIDE SEQUENCE [LARGE SCALE GENOMIC DNA]</scope>
    <source>
        <strain evidence="6">EspeVRDwgs_2016</strain>
        <tissue evidence="6">Muscle</tissue>
    </source>
</reference>
<evidence type="ECO:0000259" key="5">
    <source>
        <dbReference type="PROSITE" id="PS50002"/>
    </source>
</evidence>
<protein>
    <recommendedName>
        <fullName evidence="5">SH3 domain-containing protein</fullName>
    </recommendedName>
</protein>
<dbReference type="InterPro" id="IPR001452">
    <property type="entry name" value="SH3_domain"/>
</dbReference>
<organism evidence="6 7">
    <name type="scientific">Etheostoma spectabile</name>
    <name type="common">orangethroat darter</name>
    <dbReference type="NCBI Taxonomy" id="54343"/>
    <lineage>
        <taxon>Eukaryota</taxon>
        <taxon>Metazoa</taxon>
        <taxon>Chordata</taxon>
        <taxon>Craniata</taxon>
        <taxon>Vertebrata</taxon>
        <taxon>Euteleostomi</taxon>
        <taxon>Actinopterygii</taxon>
        <taxon>Neopterygii</taxon>
        <taxon>Teleostei</taxon>
        <taxon>Neoteleostei</taxon>
        <taxon>Acanthomorphata</taxon>
        <taxon>Eupercaria</taxon>
        <taxon>Perciformes</taxon>
        <taxon>Percoidei</taxon>
        <taxon>Percidae</taxon>
        <taxon>Etheostomatinae</taxon>
        <taxon>Etheostoma</taxon>
    </lineage>
</organism>
<dbReference type="InterPro" id="IPR035824">
    <property type="entry name" value="Endophilin_A_SH3"/>
</dbReference>
<feature type="region of interest" description="Disordered" evidence="4">
    <location>
        <begin position="98"/>
        <end position="118"/>
    </location>
</feature>
<comment type="subcellular location">
    <subcellularLocation>
        <location evidence="1">Early endosome</location>
    </subcellularLocation>
</comment>
<dbReference type="SMART" id="SM00326">
    <property type="entry name" value="SH3"/>
    <property type="match status" value="1"/>
</dbReference>
<dbReference type="Gene3D" id="2.30.30.40">
    <property type="entry name" value="SH3 Domains"/>
    <property type="match status" value="1"/>
</dbReference>